<dbReference type="InterPro" id="IPR027417">
    <property type="entry name" value="P-loop_NTPase"/>
</dbReference>
<accession>A0A5C6PGK8</accession>
<keyword evidence="4" id="KW-0449">Lipoprotein</keyword>
<dbReference type="GO" id="GO:0005525">
    <property type="term" value="F:GTP binding"/>
    <property type="evidence" value="ECO:0007669"/>
    <property type="project" value="UniProtKB-KW"/>
</dbReference>
<evidence type="ECO:0000313" key="8">
    <source>
        <dbReference type="Proteomes" id="UP000324091"/>
    </source>
</evidence>
<dbReference type="SMART" id="SM00175">
    <property type="entry name" value="RAB"/>
    <property type="match status" value="1"/>
</dbReference>
<feature type="compositionally biased region" description="Polar residues" evidence="6">
    <location>
        <begin position="399"/>
        <end position="419"/>
    </location>
</feature>
<dbReference type="PANTHER" id="PTHR47977">
    <property type="entry name" value="RAS-RELATED PROTEIN RAB"/>
    <property type="match status" value="1"/>
</dbReference>
<dbReference type="InterPro" id="IPR050227">
    <property type="entry name" value="Rab"/>
</dbReference>
<feature type="compositionally biased region" description="Basic and acidic residues" evidence="6">
    <location>
        <begin position="20"/>
        <end position="32"/>
    </location>
</feature>
<reference evidence="7 8" key="1">
    <citation type="submission" date="2019-04" db="EMBL/GenBank/DDBJ databases">
        <title>Chromosome genome assembly for Takifugu flavidus.</title>
        <authorList>
            <person name="Xiao S."/>
        </authorList>
    </citation>
    <scope>NUCLEOTIDE SEQUENCE [LARGE SCALE GENOMIC DNA]</scope>
    <source>
        <strain evidence="7">HTHZ2018</strain>
        <tissue evidence="7">Muscle</tissue>
    </source>
</reference>
<feature type="compositionally biased region" description="Basic and acidic residues" evidence="6">
    <location>
        <begin position="329"/>
        <end position="341"/>
    </location>
</feature>
<evidence type="ECO:0000256" key="2">
    <source>
        <dbReference type="ARBA" id="ARBA00022741"/>
    </source>
</evidence>
<keyword evidence="8" id="KW-1185">Reference proteome</keyword>
<dbReference type="SUPFAM" id="SSF52540">
    <property type="entry name" value="P-loop containing nucleoside triphosphate hydrolases"/>
    <property type="match status" value="1"/>
</dbReference>
<name>A0A5C6PGK8_9TELE</name>
<dbReference type="PROSITE" id="PS51421">
    <property type="entry name" value="RAS"/>
    <property type="match status" value="1"/>
</dbReference>
<dbReference type="CDD" id="cd01869">
    <property type="entry name" value="Rab1_Ypt1"/>
    <property type="match status" value="1"/>
</dbReference>
<dbReference type="PROSITE" id="PS51420">
    <property type="entry name" value="RHO"/>
    <property type="match status" value="1"/>
</dbReference>
<evidence type="ECO:0000256" key="4">
    <source>
        <dbReference type="ARBA" id="ARBA00023288"/>
    </source>
</evidence>
<dbReference type="Gene3D" id="3.40.50.300">
    <property type="entry name" value="P-loop containing nucleotide triphosphate hydrolases"/>
    <property type="match status" value="1"/>
</dbReference>
<dbReference type="InterPro" id="IPR005225">
    <property type="entry name" value="Small_GTP-bd"/>
</dbReference>
<dbReference type="PROSITE" id="PS51419">
    <property type="entry name" value="RAB"/>
    <property type="match status" value="1"/>
</dbReference>
<evidence type="ECO:0000256" key="5">
    <source>
        <dbReference type="ARBA" id="ARBA00023289"/>
    </source>
</evidence>
<feature type="compositionally biased region" description="Basic and acidic residues" evidence="6">
    <location>
        <begin position="67"/>
        <end position="86"/>
    </location>
</feature>
<dbReference type="SMART" id="SM00176">
    <property type="entry name" value="RAN"/>
    <property type="match status" value="1"/>
</dbReference>
<dbReference type="PROSITE" id="PS51417">
    <property type="entry name" value="ARF"/>
    <property type="match status" value="1"/>
</dbReference>
<dbReference type="Proteomes" id="UP000324091">
    <property type="component" value="Chromosome 11"/>
</dbReference>
<feature type="region of interest" description="Disordered" evidence="6">
    <location>
        <begin position="286"/>
        <end position="370"/>
    </location>
</feature>
<dbReference type="NCBIfam" id="TIGR00231">
    <property type="entry name" value="small_GTP"/>
    <property type="match status" value="1"/>
</dbReference>
<comment type="caution">
    <text evidence="7">The sequence shown here is derived from an EMBL/GenBank/DDBJ whole genome shotgun (WGS) entry which is preliminary data.</text>
</comment>
<keyword evidence="5" id="KW-0636">Prenylation</keyword>
<feature type="compositionally biased region" description="Basic and acidic residues" evidence="6">
    <location>
        <begin position="294"/>
        <end position="311"/>
    </location>
</feature>
<proteinExistence type="inferred from homology"/>
<evidence type="ECO:0000256" key="3">
    <source>
        <dbReference type="ARBA" id="ARBA00023134"/>
    </source>
</evidence>
<comment type="similarity">
    <text evidence="1">Belongs to the small GTPase superfamily. Rab family.</text>
</comment>
<feature type="compositionally biased region" description="Polar residues" evidence="6">
    <location>
        <begin position="312"/>
        <end position="328"/>
    </location>
</feature>
<dbReference type="SMART" id="SM00173">
    <property type="entry name" value="RAS"/>
    <property type="match status" value="1"/>
</dbReference>
<dbReference type="Pfam" id="PF00071">
    <property type="entry name" value="Ras"/>
    <property type="match status" value="1"/>
</dbReference>
<feature type="region of interest" description="Disordered" evidence="6">
    <location>
        <begin position="182"/>
        <end position="202"/>
    </location>
</feature>
<feature type="compositionally biased region" description="Polar residues" evidence="6">
    <location>
        <begin position="182"/>
        <end position="196"/>
    </location>
</feature>
<keyword evidence="2" id="KW-0547">Nucleotide-binding</keyword>
<dbReference type="SMART" id="SM00174">
    <property type="entry name" value="RHO"/>
    <property type="match status" value="1"/>
</dbReference>
<dbReference type="GO" id="GO:0003924">
    <property type="term" value="F:GTPase activity"/>
    <property type="evidence" value="ECO:0007669"/>
    <property type="project" value="InterPro"/>
</dbReference>
<organism evidence="7 8">
    <name type="scientific">Takifugu flavidus</name>
    <name type="common">sansaifugu</name>
    <dbReference type="NCBI Taxonomy" id="433684"/>
    <lineage>
        <taxon>Eukaryota</taxon>
        <taxon>Metazoa</taxon>
        <taxon>Chordata</taxon>
        <taxon>Craniata</taxon>
        <taxon>Vertebrata</taxon>
        <taxon>Euteleostomi</taxon>
        <taxon>Actinopterygii</taxon>
        <taxon>Neopterygii</taxon>
        <taxon>Teleostei</taxon>
        <taxon>Neoteleostei</taxon>
        <taxon>Acanthomorphata</taxon>
        <taxon>Eupercaria</taxon>
        <taxon>Tetraodontiformes</taxon>
        <taxon>Tetradontoidea</taxon>
        <taxon>Tetraodontidae</taxon>
        <taxon>Takifugu</taxon>
    </lineage>
</organism>
<sequence>MEEPKHSSTFPPRPPAEEDDKSKWKPAGDRGGSRKHVTMATASRYLGDRRYLVRRPLVSSTPTSILKKTETEEDVSRSEGTQKDTDVSSLTPLELTLESFDRSHSDVSSSSRDLSSPVGVSDLGTSVLHNPRTCESPFPVRTWPQQSLSSSILEVQRLNTPLRPPLTSTVLYPSYTPRSRYSGTGLTGVEGQQKSRFSGKPSKGHLLSVHQLNYWACAIPKTSPPSPDRRSRAWDPNQEYQTLLDYTYPLRPERELVEWNSSRLQTKSSLWDSGIEVDRLCSSNSLSAPGFSARETEQSRDRNSEGQRSRDQQVLTDSSDGLQFSQTDPLRDRGSPSDGHQRRSPSSCPAFIGSTSVLPRGDEEDEDEEEFWHLPLELEELKLLSRQVREATTQLAQPVNSSWGSLGPHTSSVHSSTSAPGVLEAEGRGNSETAGKGTSRLRQIGADRGASEPLRRSFGELVAPAGRRPGGACFQEEDVLAELLRSPRSQRGSREDSGSLLRHLQTFCSQLEQLIQQLYALSERTELWSRASVDGDPVSDHLHQPLTSSVLHTGHRLLNCIDATSPFLRDTLLMIERTSGAVGQQEDVREPSGLDQVRGLLDDDTYTESYISTIGVDFKIRTIELDGKTIKLQIWDTAGQERFRTITSSYYRGAHGIIVVYDVTDQESFNNVKQWLQEIDRYASENVNKLLVGNKCDLTTKKVVDYTTAKEFADSLGIPFLETSAKNATNVEQAFMTMAAEIKKRMGPGATAGGGEKANVKLTPGTTVKPSSGGCC</sequence>
<evidence type="ECO:0000313" key="7">
    <source>
        <dbReference type="EMBL" id="TWW78076.1"/>
    </source>
</evidence>
<feature type="region of interest" description="Disordered" evidence="6">
    <location>
        <begin position="1"/>
        <end position="92"/>
    </location>
</feature>
<dbReference type="FunFam" id="3.40.50.300:FF:001447">
    <property type="entry name" value="Ras-related protein Rab-1B"/>
    <property type="match status" value="1"/>
</dbReference>
<evidence type="ECO:0000256" key="6">
    <source>
        <dbReference type="SAM" id="MobiDB-lite"/>
    </source>
</evidence>
<gene>
    <name evidence="7" type="ORF">D4764_11G0001970</name>
</gene>
<feature type="region of interest" description="Disordered" evidence="6">
    <location>
        <begin position="399"/>
        <end position="449"/>
    </location>
</feature>
<dbReference type="EMBL" id="RHFK02000003">
    <property type="protein sequence ID" value="TWW78076.1"/>
    <property type="molecule type" value="Genomic_DNA"/>
</dbReference>
<protein>
    <submittedName>
        <fullName evidence="7">Ras-related protein</fullName>
    </submittedName>
</protein>
<evidence type="ECO:0000256" key="1">
    <source>
        <dbReference type="ARBA" id="ARBA00006270"/>
    </source>
</evidence>
<dbReference type="AlphaFoldDB" id="A0A5C6PGK8"/>
<dbReference type="InterPro" id="IPR057289">
    <property type="entry name" value="Rab1/Ypt1"/>
</dbReference>
<dbReference type="PRINTS" id="PR00449">
    <property type="entry name" value="RASTRNSFRMNG"/>
</dbReference>
<dbReference type="InterPro" id="IPR001806">
    <property type="entry name" value="Small_GTPase"/>
</dbReference>
<keyword evidence="3" id="KW-0342">GTP-binding</keyword>